<dbReference type="OrthoDB" id="167398at2759"/>
<feature type="transmembrane region" description="Helical" evidence="11">
    <location>
        <begin position="220"/>
        <end position="239"/>
    </location>
</feature>
<dbReference type="Pfam" id="PF08022">
    <property type="entry name" value="FAD_binding_8"/>
    <property type="match status" value="1"/>
</dbReference>
<evidence type="ECO:0000256" key="10">
    <source>
        <dbReference type="SAM" id="MobiDB-lite"/>
    </source>
</evidence>
<dbReference type="InterPro" id="IPR039261">
    <property type="entry name" value="FNR_nucleotide-bd"/>
</dbReference>
<comment type="similarity">
    <text evidence="2">Belongs to the ferric reductase (FRE) family.</text>
</comment>
<evidence type="ECO:0000256" key="4">
    <source>
        <dbReference type="ARBA" id="ARBA00022692"/>
    </source>
</evidence>
<dbReference type="PANTHER" id="PTHR32361:SF3">
    <property type="entry name" value="REDUCTASE, PUTATIVE (AFU_ORTHOLOGUE AFUA_6G13750)-RELATED"/>
    <property type="match status" value="1"/>
</dbReference>
<feature type="compositionally biased region" description="Low complexity" evidence="10">
    <location>
        <begin position="595"/>
        <end position="605"/>
    </location>
</feature>
<keyword evidence="9 11" id="KW-0472">Membrane</keyword>
<evidence type="ECO:0000259" key="12">
    <source>
        <dbReference type="PROSITE" id="PS51384"/>
    </source>
</evidence>
<gene>
    <name evidence="13" type="ORF">B0I36DRAFT_245240</name>
</gene>
<feature type="transmembrane region" description="Helical" evidence="11">
    <location>
        <begin position="259"/>
        <end position="281"/>
    </location>
</feature>
<comment type="caution">
    <text evidence="13">The sequence shown here is derived from an EMBL/GenBank/DDBJ whole genome shotgun (WGS) entry which is preliminary data.</text>
</comment>
<feature type="transmembrane region" description="Helical" evidence="11">
    <location>
        <begin position="293"/>
        <end position="309"/>
    </location>
</feature>
<feature type="transmembrane region" description="Helical" evidence="11">
    <location>
        <begin position="184"/>
        <end position="208"/>
    </location>
</feature>
<dbReference type="PANTHER" id="PTHR32361">
    <property type="entry name" value="FERRIC/CUPRIC REDUCTASE TRANSMEMBRANE COMPONENT"/>
    <property type="match status" value="1"/>
</dbReference>
<keyword evidence="4 11" id="KW-0812">Transmembrane</keyword>
<keyword evidence="5" id="KW-0249">Electron transport</keyword>
<evidence type="ECO:0000256" key="2">
    <source>
        <dbReference type="ARBA" id="ARBA00006278"/>
    </source>
</evidence>
<keyword evidence="6 11" id="KW-1133">Transmembrane helix</keyword>
<keyword evidence="7" id="KW-0560">Oxidoreductase</keyword>
<dbReference type="Proteomes" id="UP000756346">
    <property type="component" value="Unassembled WGS sequence"/>
</dbReference>
<keyword evidence="3" id="KW-0813">Transport</keyword>
<protein>
    <submittedName>
        <fullName evidence="13">Ferric-chelate reductase</fullName>
    </submittedName>
</protein>
<dbReference type="InterPro" id="IPR013130">
    <property type="entry name" value="Fe3_Rdtase_TM_dom"/>
</dbReference>
<keyword evidence="14" id="KW-1185">Reference proteome</keyword>
<dbReference type="Pfam" id="PF08030">
    <property type="entry name" value="NAD_binding_6"/>
    <property type="match status" value="1"/>
</dbReference>
<evidence type="ECO:0000256" key="3">
    <source>
        <dbReference type="ARBA" id="ARBA00022448"/>
    </source>
</evidence>
<dbReference type="Pfam" id="PF01794">
    <property type="entry name" value="Ferric_reduct"/>
    <property type="match status" value="1"/>
</dbReference>
<dbReference type="PROSITE" id="PS51384">
    <property type="entry name" value="FAD_FR"/>
    <property type="match status" value="1"/>
</dbReference>
<evidence type="ECO:0000313" key="13">
    <source>
        <dbReference type="EMBL" id="KAH7028965.1"/>
    </source>
</evidence>
<dbReference type="InterPro" id="IPR013112">
    <property type="entry name" value="FAD-bd_8"/>
</dbReference>
<feature type="transmembrane region" description="Helical" evidence="11">
    <location>
        <begin position="49"/>
        <end position="68"/>
    </location>
</feature>
<dbReference type="GO" id="GO:0005886">
    <property type="term" value="C:plasma membrane"/>
    <property type="evidence" value="ECO:0007669"/>
    <property type="project" value="TreeGrafter"/>
</dbReference>
<proteinExistence type="inferred from homology"/>
<accession>A0A9P8Y4M7</accession>
<comment type="subcellular location">
    <subcellularLocation>
        <location evidence="1">Membrane</location>
        <topology evidence="1">Multi-pass membrane protein</topology>
    </subcellularLocation>
</comment>
<feature type="compositionally biased region" description="Basic and acidic residues" evidence="10">
    <location>
        <begin position="442"/>
        <end position="453"/>
    </location>
</feature>
<feature type="transmembrane region" description="Helical" evidence="11">
    <location>
        <begin position="132"/>
        <end position="154"/>
    </location>
</feature>
<sequence>MESLEGRHIQNMSAAMQLEPHWGYADRALPCTGDSCEYLDLVYAAHDYSMLYCGIMYSVVFGVLLLWASGRRLWPRHRNSSIITTADVEKTTEVTLPTAATSWRVRSAITATCRRRLLPEATRAVFGRTTRLQVLILAVIAAYLIVFSFAGMWYRQWFTAAKNSEPGTVTTRTTLGPWSNRVGVLAYALTPFSIMLSSRESLLSVLTGLPYQSFNFLHRWLGYIIVAQGVLHTAGWLVVELKLYQPQPYVPLQLFKEVYMWWGCIATFLLLVLFALSTPWAVRQTGYEFFRKAHYVLAMVYIGSLYGHWDKLSCFLIPALLLWGLDRLVRLARTALVHHQFVSASSSLSLGFRPAQAEMTLFPDAEHGDVVRLDFQFSQDPWAVGQHFYLCFPACSIWQSHPFTPLSLPRLDQAGTVTHSYIIRAKAGETRKLAQLAAAQQENDKKAAQHEETPTNNTTPVVLSGSYGESITATLTPDINVLCIAGGTGITYVLPVLLELAAAAAPNNTPSHVGERSRRIELVWAVRRRKDLMWVAPELARLREAAGETTHGIAVHIFVTREGEGEPDEEKETVPGEGEASSSDVADKETGGCSGSSSSLGADSSPVQQQQKKNKKDGRHPDLQKIVGDFRANTIRGSTTVFASGPGGMLSDLQSIVAACNSGRDVWKGDQRGDVRLVCDDRMEW</sequence>
<dbReference type="SFLD" id="SFLDG01168">
    <property type="entry name" value="Ferric_reductase_subgroup_(FRE"/>
    <property type="match status" value="1"/>
</dbReference>
<dbReference type="SFLD" id="SFLDS00052">
    <property type="entry name" value="Ferric_Reductase_Domain"/>
    <property type="match status" value="1"/>
</dbReference>
<dbReference type="InterPro" id="IPR051410">
    <property type="entry name" value="Ferric/Cupric_Reductase"/>
</dbReference>
<dbReference type="Gene3D" id="3.40.50.80">
    <property type="entry name" value="Nucleotide-binding domain of ferredoxin-NADP reductase (FNR) module"/>
    <property type="match status" value="1"/>
</dbReference>
<evidence type="ECO:0000313" key="14">
    <source>
        <dbReference type="Proteomes" id="UP000756346"/>
    </source>
</evidence>
<evidence type="ECO:0000256" key="1">
    <source>
        <dbReference type="ARBA" id="ARBA00004141"/>
    </source>
</evidence>
<organism evidence="13 14">
    <name type="scientific">Microdochium trichocladiopsis</name>
    <dbReference type="NCBI Taxonomy" id="1682393"/>
    <lineage>
        <taxon>Eukaryota</taxon>
        <taxon>Fungi</taxon>
        <taxon>Dikarya</taxon>
        <taxon>Ascomycota</taxon>
        <taxon>Pezizomycotina</taxon>
        <taxon>Sordariomycetes</taxon>
        <taxon>Xylariomycetidae</taxon>
        <taxon>Xylariales</taxon>
        <taxon>Microdochiaceae</taxon>
        <taxon>Microdochium</taxon>
    </lineage>
</organism>
<evidence type="ECO:0000256" key="11">
    <source>
        <dbReference type="SAM" id="Phobius"/>
    </source>
</evidence>
<dbReference type="EMBL" id="JAGTJQ010000006">
    <property type="protein sequence ID" value="KAH7028965.1"/>
    <property type="molecule type" value="Genomic_DNA"/>
</dbReference>
<dbReference type="GeneID" id="70179689"/>
<dbReference type="GO" id="GO:0000293">
    <property type="term" value="F:ferric-chelate reductase activity"/>
    <property type="evidence" value="ECO:0007669"/>
    <property type="project" value="UniProtKB-ARBA"/>
</dbReference>
<feature type="region of interest" description="Disordered" evidence="10">
    <location>
        <begin position="438"/>
        <end position="462"/>
    </location>
</feature>
<feature type="domain" description="FAD-binding FR-type" evidence="12">
    <location>
        <begin position="324"/>
        <end position="473"/>
    </location>
</feature>
<dbReference type="GO" id="GO:0015677">
    <property type="term" value="P:copper ion import"/>
    <property type="evidence" value="ECO:0007669"/>
    <property type="project" value="TreeGrafter"/>
</dbReference>
<keyword evidence="8" id="KW-0406">Ion transport</keyword>
<name>A0A9P8Y4M7_9PEZI</name>
<dbReference type="SUPFAM" id="SSF52343">
    <property type="entry name" value="Ferredoxin reductase-like, C-terminal NADP-linked domain"/>
    <property type="match status" value="1"/>
</dbReference>
<evidence type="ECO:0000256" key="7">
    <source>
        <dbReference type="ARBA" id="ARBA00023002"/>
    </source>
</evidence>
<dbReference type="AlphaFoldDB" id="A0A9P8Y4M7"/>
<evidence type="ECO:0000256" key="9">
    <source>
        <dbReference type="ARBA" id="ARBA00023136"/>
    </source>
</evidence>
<feature type="region of interest" description="Disordered" evidence="10">
    <location>
        <begin position="559"/>
        <end position="623"/>
    </location>
</feature>
<dbReference type="InterPro" id="IPR017927">
    <property type="entry name" value="FAD-bd_FR_type"/>
</dbReference>
<dbReference type="GO" id="GO:0006826">
    <property type="term" value="P:iron ion transport"/>
    <property type="evidence" value="ECO:0007669"/>
    <property type="project" value="TreeGrafter"/>
</dbReference>
<dbReference type="GO" id="GO:0006879">
    <property type="term" value="P:intracellular iron ion homeostasis"/>
    <property type="evidence" value="ECO:0007669"/>
    <property type="project" value="TreeGrafter"/>
</dbReference>
<evidence type="ECO:0000256" key="8">
    <source>
        <dbReference type="ARBA" id="ARBA00023065"/>
    </source>
</evidence>
<dbReference type="CDD" id="cd06186">
    <property type="entry name" value="NOX_Duox_like_FAD_NADP"/>
    <property type="match status" value="1"/>
</dbReference>
<dbReference type="RefSeq" id="XP_046011253.1">
    <property type="nucleotide sequence ID" value="XM_046150143.1"/>
</dbReference>
<reference evidence="13" key="1">
    <citation type="journal article" date="2021" name="Nat. Commun.">
        <title>Genetic determinants of endophytism in the Arabidopsis root mycobiome.</title>
        <authorList>
            <person name="Mesny F."/>
            <person name="Miyauchi S."/>
            <person name="Thiergart T."/>
            <person name="Pickel B."/>
            <person name="Atanasova L."/>
            <person name="Karlsson M."/>
            <person name="Huettel B."/>
            <person name="Barry K.W."/>
            <person name="Haridas S."/>
            <person name="Chen C."/>
            <person name="Bauer D."/>
            <person name="Andreopoulos W."/>
            <person name="Pangilinan J."/>
            <person name="LaButti K."/>
            <person name="Riley R."/>
            <person name="Lipzen A."/>
            <person name="Clum A."/>
            <person name="Drula E."/>
            <person name="Henrissat B."/>
            <person name="Kohler A."/>
            <person name="Grigoriev I.V."/>
            <person name="Martin F.M."/>
            <person name="Hacquard S."/>
        </authorList>
    </citation>
    <scope>NUCLEOTIDE SEQUENCE</scope>
    <source>
        <strain evidence="13">MPI-CAGE-CH-0230</strain>
    </source>
</reference>
<evidence type="ECO:0000256" key="5">
    <source>
        <dbReference type="ARBA" id="ARBA00022982"/>
    </source>
</evidence>
<dbReference type="InterPro" id="IPR013121">
    <property type="entry name" value="Fe_red_NAD-bd_6"/>
</dbReference>
<evidence type="ECO:0000256" key="6">
    <source>
        <dbReference type="ARBA" id="ARBA00022989"/>
    </source>
</evidence>